<sequence>MKIIFTLIIFLTSVFGLQVQELTWPKGESFLTFLDKYNISQKLYFSLEKEDKELCSEIVAGIEYNLLLNDDGSLKQVLIPVSEEMQLHIYETKKGKYEFEAIPIAYEEISETIAIEIKRSPFKDIFDATENLALANEVMRVYGRSINFRGIQKGDFVALKYKQKVRMGKYFGNPDLIAAMVEVNGTRHYRLKNRHNDKYYDERGKGFSKTYFFKIPLTYKRISSHFTRRRWHPVLKRYRAHLGTDFAAPRGRKIYAAGDGKIIFRGRRGGYGNTIIIRHANGYRTLYAHQSRFKSGLRVGSYVRKGTHIGYVGSTGLSSGPHLHLGLYKNGRAINPLKVIRRGKEVKLSGKQKATFLANTKEFVKELELVVSNENRKLPTKLARKESYTILQQ</sequence>
<dbReference type="PANTHER" id="PTHR21666">
    <property type="entry name" value="PEPTIDASE-RELATED"/>
    <property type="match status" value="1"/>
</dbReference>
<name>A0A2N1J0E7_9BACT</name>
<evidence type="ECO:0000256" key="6">
    <source>
        <dbReference type="ARBA" id="ARBA00023049"/>
    </source>
</evidence>
<evidence type="ECO:0000256" key="2">
    <source>
        <dbReference type="ARBA" id="ARBA00022670"/>
    </source>
</evidence>
<feature type="domain" description="M23ase beta-sheet core" evidence="7">
    <location>
        <begin position="240"/>
        <end position="336"/>
    </location>
</feature>
<dbReference type="EMBL" id="NXIF01000045">
    <property type="protein sequence ID" value="PKI80038.1"/>
    <property type="molecule type" value="Genomic_DNA"/>
</dbReference>
<dbReference type="InterPro" id="IPR040653">
    <property type="entry name" value="Csd3_N"/>
</dbReference>
<gene>
    <name evidence="9" type="ORF">CP960_11385</name>
</gene>
<evidence type="ECO:0000313" key="9">
    <source>
        <dbReference type="EMBL" id="PKI80038.1"/>
    </source>
</evidence>
<keyword evidence="4" id="KW-0378">Hydrolase</keyword>
<keyword evidence="10" id="KW-1185">Reference proteome</keyword>
<evidence type="ECO:0000313" key="10">
    <source>
        <dbReference type="Proteomes" id="UP000233248"/>
    </source>
</evidence>
<comment type="caution">
    <text evidence="9">The sequence shown here is derived from an EMBL/GenBank/DDBJ whole genome shotgun (WGS) entry which is preliminary data.</text>
</comment>
<feature type="domain" description="Csd3 N-terminal" evidence="8">
    <location>
        <begin position="22"/>
        <end position="104"/>
    </location>
</feature>
<organism evidence="9 10">
    <name type="scientific">Malaciobacter halophilus</name>
    <dbReference type="NCBI Taxonomy" id="197482"/>
    <lineage>
        <taxon>Bacteria</taxon>
        <taxon>Pseudomonadati</taxon>
        <taxon>Campylobacterota</taxon>
        <taxon>Epsilonproteobacteria</taxon>
        <taxon>Campylobacterales</taxon>
        <taxon>Arcobacteraceae</taxon>
        <taxon>Malaciobacter</taxon>
    </lineage>
</organism>
<evidence type="ECO:0000256" key="3">
    <source>
        <dbReference type="ARBA" id="ARBA00022723"/>
    </source>
</evidence>
<dbReference type="GO" id="GO:0046872">
    <property type="term" value="F:metal ion binding"/>
    <property type="evidence" value="ECO:0007669"/>
    <property type="project" value="UniProtKB-KW"/>
</dbReference>
<reference evidence="9 10" key="1">
    <citation type="submission" date="2017-09" db="EMBL/GenBank/DDBJ databases">
        <title>Genomics of the genus Arcobacter.</title>
        <authorList>
            <person name="Perez-Cataluna A."/>
            <person name="Figueras M.J."/>
            <person name="Salas-Masso N."/>
        </authorList>
    </citation>
    <scope>NUCLEOTIDE SEQUENCE [LARGE SCALE GENOMIC DNA]</scope>
    <source>
        <strain evidence="9 10">DSM 18005</strain>
    </source>
</reference>
<comment type="cofactor">
    <cofactor evidence="1">
        <name>Zn(2+)</name>
        <dbReference type="ChEBI" id="CHEBI:29105"/>
    </cofactor>
</comment>
<dbReference type="KEGG" id="ahs:AHALO_2023"/>
<dbReference type="PANTHER" id="PTHR21666:SF288">
    <property type="entry name" value="CELL DIVISION PROTEIN YTFB"/>
    <property type="match status" value="1"/>
</dbReference>
<evidence type="ECO:0000256" key="4">
    <source>
        <dbReference type="ARBA" id="ARBA00022801"/>
    </source>
</evidence>
<dbReference type="Pfam" id="PF01551">
    <property type="entry name" value="Peptidase_M23"/>
    <property type="match status" value="1"/>
</dbReference>
<dbReference type="RefSeq" id="WP_101185617.1">
    <property type="nucleotide sequence ID" value="NZ_CP031218.1"/>
</dbReference>
<dbReference type="InterPro" id="IPR011055">
    <property type="entry name" value="Dup_hybrid_motif"/>
</dbReference>
<proteinExistence type="predicted"/>
<keyword evidence="5" id="KW-0862">Zinc</keyword>
<keyword evidence="2" id="KW-0645">Protease</keyword>
<evidence type="ECO:0000256" key="5">
    <source>
        <dbReference type="ARBA" id="ARBA00022833"/>
    </source>
</evidence>
<evidence type="ECO:0000256" key="1">
    <source>
        <dbReference type="ARBA" id="ARBA00001947"/>
    </source>
</evidence>
<dbReference type="InterPro" id="IPR050570">
    <property type="entry name" value="Cell_wall_metabolism_enzyme"/>
</dbReference>
<dbReference type="InterPro" id="IPR016047">
    <property type="entry name" value="M23ase_b-sheet_dom"/>
</dbReference>
<dbReference type="Gene3D" id="3.10.450.350">
    <property type="match status" value="1"/>
</dbReference>
<dbReference type="AlphaFoldDB" id="A0A2N1J0E7"/>
<accession>A0A2N1J0E7</accession>
<evidence type="ECO:0000259" key="7">
    <source>
        <dbReference type="Pfam" id="PF01551"/>
    </source>
</evidence>
<dbReference type="Gene3D" id="2.70.70.10">
    <property type="entry name" value="Glucose Permease (Domain IIA)"/>
    <property type="match status" value="1"/>
</dbReference>
<evidence type="ECO:0000259" key="8">
    <source>
        <dbReference type="Pfam" id="PF18059"/>
    </source>
</evidence>
<dbReference type="GO" id="GO:0004222">
    <property type="term" value="F:metalloendopeptidase activity"/>
    <property type="evidence" value="ECO:0007669"/>
    <property type="project" value="TreeGrafter"/>
</dbReference>
<dbReference type="Proteomes" id="UP000233248">
    <property type="component" value="Unassembled WGS sequence"/>
</dbReference>
<protein>
    <submittedName>
        <fullName evidence="9">Peptidase M24</fullName>
    </submittedName>
</protein>
<dbReference type="SUPFAM" id="SSF51261">
    <property type="entry name" value="Duplicated hybrid motif"/>
    <property type="match status" value="1"/>
</dbReference>
<keyword evidence="3" id="KW-0479">Metal-binding</keyword>
<dbReference type="Pfam" id="PF18059">
    <property type="entry name" value="Csd3_N"/>
    <property type="match status" value="1"/>
</dbReference>
<keyword evidence="6" id="KW-0482">Metalloprotease</keyword>
<dbReference type="CDD" id="cd12797">
    <property type="entry name" value="M23_peptidase"/>
    <property type="match status" value="1"/>
</dbReference>
<dbReference type="GO" id="GO:0006508">
    <property type="term" value="P:proteolysis"/>
    <property type="evidence" value="ECO:0007669"/>
    <property type="project" value="UniProtKB-KW"/>
</dbReference>
<dbReference type="OrthoDB" id="9815245at2"/>